<evidence type="ECO:0000259" key="4">
    <source>
        <dbReference type="SMART" id="SM00100"/>
    </source>
</evidence>
<dbReference type="GO" id="GO:0005829">
    <property type="term" value="C:cytosol"/>
    <property type="evidence" value="ECO:0007669"/>
    <property type="project" value="TreeGrafter"/>
</dbReference>
<keyword evidence="2" id="KW-0238">DNA-binding</keyword>
<dbReference type="SUPFAM" id="SSF46785">
    <property type="entry name" value="Winged helix' DNA-binding domain"/>
    <property type="match status" value="1"/>
</dbReference>
<dbReference type="SMART" id="SM00100">
    <property type="entry name" value="cNMP"/>
    <property type="match status" value="1"/>
</dbReference>
<protein>
    <submittedName>
        <fullName evidence="5">CRP-like cAMP-binding protein</fullName>
    </submittedName>
</protein>
<feature type="domain" description="Cyclic nucleotide-binding" evidence="4">
    <location>
        <begin position="10"/>
        <end position="128"/>
    </location>
</feature>
<dbReference type="InParanoid" id="A0A4R6QRS1"/>
<dbReference type="Proteomes" id="UP000295361">
    <property type="component" value="Unassembled WGS sequence"/>
</dbReference>
<dbReference type="Gene3D" id="1.10.10.10">
    <property type="entry name" value="Winged helix-like DNA-binding domain superfamily/Winged helix DNA-binding domain"/>
    <property type="match status" value="1"/>
</dbReference>
<dbReference type="GO" id="GO:0003700">
    <property type="term" value="F:DNA-binding transcription factor activity"/>
    <property type="evidence" value="ECO:0007669"/>
    <property type="project" value="TreeGrafter"/>
</dbReference>
<dbReference type="PANTHER" id="PTHR24567">
    <property type="entry name" value="CRP FAMILY TRANSCRIPTIONAL REGULATORY PROTEIN"/>
    <property type="match status" value="1"/>
</dbReference>
<dbReference type="InterPro" id="IPR050397">
    <property type="entry name" value="Env_Response_Regulators"/>
</dbReference>
<accession>A0A4R6QRS1</accession>
<evidence type="ECO:0000313" key="5">
    <source>
        <dbReference type="EMBL" id="TDP72828.1"/>
    </source>
</evidence>
<evidence type="ECO:0000256" key="2">
    <source>
        <dbReference type="ARBA" id="ARBA00023125"/>
    </source>
</evidence>
<dbReference type="CDD" id="cd00038">
    <property type="entry name" value="CAP_ED"/>
    <property type="match status" value="1"/>
</dbReference>
<keyword evidence="3" id="KW-0804">Transcription</keyword>
<keyword evidence="6" id="KW-1185">Reference proteome</keyword>
<dbReference type="InterPro" id="IPR000595">
    <property type="entry name" value="cNMP-bd_dom"/>
</dbReference>
<dbReference type="AlphaFoldDB" id="A0A4R6QRS1"/>
<dbReference type="SUPFAM" id="SSF51206">
    <property type="entry name" value="cAMP-binding domain-like"/>
    <property type="match status" value="1"/>
</dbReference>
<dbReference type="InterPro" id="IPR036388">
    <property type="entry name" value="WH-like_DNA-bd_sf"/>
</dbReference>
<organism evidence="5 6">
    <name type="scientific">Roseateles toxinivorans</name>
    <dbReference type="NCBI Taxonomy" id="270368"/>
    <lineage>
        <taxon>Bacteria</taxon>
        <taxon>Pseudomonadati</taxon>
        <taxon>Pseudomonadota</taxon>
        <taxon>Betaproteobacteria</taxon>
        <taxon>Burkholderiales</taxon>
        <taxon>Sphaerotilaceae</taxon>
        <taxon>Roseateles</taxon>
    </lineage>
</organism>
<dbReference type="InterPro" id="IPR036390">
    <property type="entry name" value="WH_DNA-bd_sf"/>
</dbReference>
<dbReference type="OrthoDB" id="8969464at2"/>
<dbReference type="InterPro" id="IPR014710">
    <property type="entry name" value="RmlC-like_jellyroll"/>
</dbReference>
<reference evidence="5 6" key="1">
    <citation type="submission" date="2019-03" db="EMBL/GenBank/DDBJ databases">
        <title>Genomic Encyclopedia of Type Strains, Phase IV (KMG-IV): sequencing the most valuable type-strain genomes for metagenomic binning, comparative biology and taxonomic classification.</title>
        <authorList>
            <person name="Goeker M."/>
        </authorList>
    </citation>
    <scope>NUCLEOTIDE SEQUENCE [LARGE SCALE GENOMIC DNA]</scope>
    <source>
        <strain evidence="5 6">DSM 16998</strain>
    </source>
</reference>
<dbReference type="Gene3D" id="2.60.120.10">
    <property type="entry name" value="Jelly Rolls"/>
    <property type="match status" value="1"/>
</dbReference>
<keyword evidence="1" id="KW-0805">Transcription regulation</keyword>
<evidence type="ECO:0000256" key="1">
    <source>
        <dbReference type="ARBA" id="ARBA00023015"/>
    </source>
</evidence>
<dbReference type="Pfam" id="PF13545">
    <property type="entry name" value="HTH_Crp_2"/>
    <property type="match status" value="1"/>
</dbReference>
<dbReference type="Pfam" id="PF00027">
    <property type="entry name" value="cNMP_binding"/>
    <property type="match status" value="1"/>
</dbReference>
<sequence length="239" mass="25558">MSPKPSQNKVLSALPLADWERLSPQLEWLEMPAGTLLHEAGSLLKHVYFPVTAVVSLISTMKSGAAAEVAVVGNEGMVGVCAFMGGAPSLSSAVVQGSGYGLRMGAPALRAQAQHSEPLMQQLLHYTQALFAQMAQTSACNRHHGLDQQLCRWLLLHLDRQQGSEMVITQERIAAMLGVRREGVTGGALKLQKAGLISYGRGRLTVLDRSGLEARSCECYASPSPAAPMVHKQSQCANV</sequence>
<proteinExistence type="predicted"/>
<evidence type="ECO:0000256" key="3">
    <source>
        <dbReference type="ARBA" id="ARBA00023163"/>
    </source>
</evidence>
<evidence type="ECO:0000313" key="6">
    <source>
        <dbReference type="Proteomes" id="UP000295361"/>
    </source>
</evidence>
<comment type="caution">
    <text evidence="5">The sequence shown here is derived from an EMBL/GenBank/DDBJ whole genome shotgun (WGS) entry which is preliminary data.</text>
</comment>
<gene>
    <name evidence="5" type="ORF">DES47_102574</name>
</gene>
<dbReference type="InterPro" id="IPR018490">
    <property type="entry name" value="cNMP-bd_dom_sf"/>
</dbReference>
<dbReference type="InterPro" id="IPR012318">
    <property type="entry name" value="HTH_CRP"/>
</dbReference>
<dbReference type="PANTHER" id="PTHR24567:SF74">
    <property type="entry name" value="HTH-TYPE TRANSCRIPTIONAL REGULATOR ARCR"/>
    <property type="match status" value="1"/>
</dbReference>
<dbReference type="GO" id="GO:0003677">
    <property type="term" value="F:DNA binding"/>
    <property type="evidence" value="ECO:0007669"/>
    <property type="project" value="UniProtKB-KW"/>
</dbReference>
<dbReference type="EMBL" id="SNXS01000002">
    <property type="protein sequence ID" value="TDP72828.1"/>
    <property type="molecule type" value="Genomic_DNA"/>
</dbReference>
<name>A0A4R6QRS1_9BURK</name>